<dbReference type="Pfam" id="PF13531">
    <property type="entry name" value="SBP_bac_11"/>
    <property type="match status" value="1"/>
</dbReference>
<accession>A0ABW2TH94</accession>
<dbReference type="SUPFAM" id="SSF53850">
    <property type="entry name" value="Periplasmic binding protein-like II"/>
    <property type="match status" value="1"/>
</dbReference>
<feature type="chain" id="PRO_5046714701" evidence="1">
    <location>
        <begin position="21"/>
        <end position="365"/>
    </location>
</feature>
<dbReference type="Proteomes" id="UP001596512">
    <property type="component" value="Unassembled WGS sequence"/>
</dbReference>
<dbReference type="EMBL" id="JBHTEY010000004">
    <property type="protein sequence ID" value="MFC7612799.1"/>
    <property type="molecule type" value="Genomic_DNA"/>
</dbReference>
<evidence type="ECO:0000313" key="2">
    <source>
        <dbReference type="EMBL" id="MFC7612799.1"/>
    </source>
</evidence>
<evidence type="ECO:0000313" key="3">
    <source>
        <dbReference type="Proteomes" id="UP001596512"/>
    </source>
</evidence>
<keyword evidence="3" id="KW-1185">Reference proteome</keyword>
<gene>
    <name evidence="2" type="ORF">ACFQV2_03230</name>
</gene>
<organism evidence="2 3">
    <name type="scientific">Actinokineospora soli</name>
    <dbReference type="NCBI Taxonomy" id="1048753"/>
    <lineage>
        <taxon>Bacteria</taxon>
        <taxon>Bacillati</taxon>
        <taxon>Actinomycetota</taxon>
        <taxon>Actinomycetes</taxon>
        <taxon>Pseudonocardiales</taxon>
        <taxon>Pseudonocardiaceae</taxon>
        <taxon>Actinokineospora</taxon>
    </lineage>
</organism>
<evidence type="ECO:0000256" key="1">
    <source>
        <dbReference type="SAM" id="SignalP"/>
    </source>
</evidence>
<comment type="caution">
    <text evidence="2">The sequence shown here is derived from an EMBL/GenBank/DDBJ whole genome shotgun (WGS) entry which is preliminary data.</text>
</comment>
<reference evidence="3" key="1">
    <citation type="journal article" date="2019" name="Int. J. Syst. Evol. Microbiol.">
        <title>The Global Catalogue of Microorganisms (GCM) 10K type strain sequencing project: providing services to taxonomists for standard genome sequencing and annotation.</title>
        <authorList>
            <consortium name="The Broad Institute Genomics Platform"/>
            <consortium name="The Broad Institute Genome Sequencing Center for Infectious Disease"/>
            <person name="Wu L."/>
            <person name="Ma J."/>
        </authorList>
    </citation>
    <scope>NUCLEOTIDE SEQUENCE [LARGE SCALE GENOMIC DNA]</scope>
    <source>
        <strain evidence="3">JCM 17695</strain>
    </source>
</reference>
<protein>
    <submittedName>
        <fullName evidence="2">Substrate-binding domain-containing protein</fullName>
    </submittedName>
</protein>
<dbReference type="Gene3D" id="3.40.190.10">
    <property type="entry name" value="Periplasmic binding protein-like II"/>
    <property type="match status" value="2"/>
</dbReference>
<name>A0ABW2TH94_9PSEU</name>
<dbReference type="PROSITE" id="PS51257">
    <property type="entry name" value="PROKAR_LIPOPROTEIN"/>
    <property type="match status" value="1"/>
</dbReference>
<proteinExistence type="predicted"/>
<keyword evidence="1" id="KW-0732">Signal</keyword>
<feature type="signal peptide" evidence="1">
    <location>
        <begin position="1"/>
        <end position="20"/>
    </location>
</feature>
<sequence length="365" mass="38566">MLRRAALAAAAALALAGCVARPDPVALRVLASPELADLAPLIAELREDTGVELRLEYQDTLSATRALAGSHDYDLAWLSTDRYLRLGLAGEPEGPRPQSTATMASPVVVGMTRRAAERLGDRLSWADLADAAASGRFRFGMADPRTADSGLAAVVGVATAAAGTGRALRPEDVTCDRLSGFFSGRALSAPTSEDLAAQAPQAVGELDGVIDHEAALVALNRRLPEPLTLVYPTDGIVQSDYPLMLFDSDQQAAYDAVVAWLRDPDVQRRIGETTARRPVTADVAAPPGLPAATGTSLYFPDSPQVIETLLARFTADGVRPPGHTIFALDHSDSMRGPRTERLRAAFAELTGTADPSFVRFRVGSG</sequence>